<dbReference type="Proteomes" id="UP000051264">
    <property type="component" value="Unassembled WGS sequence"/>
</dbReference>
<comment type="similarity">
    <text evidence="1">Belongs to the phosphate/phosphite/phosphonate binding protein family.</text>
</comment>
<dbReference type="PROSITE" id="PS51257">
    <property type="entry name" value="PROKAR_LIPOPROTEIN"/>
    <property type="match status" value="1"/>
</dbReference>
<gene>
    <name evidence="4" type="ORF">FC69_GL001030</name>
</gene>
<name>A0A0R1S4M9_9LACO</name>
<dbReference type="PATRIC" id="fig|1423747.3.peg.1051"/>
<proteinExistence type="inferred from homology"/>
<dbReference type="EMBL" id="AZEX01000027">
    <property type="protein sequence ID" value="KRL61016.1"/>
    <property type="molecule type" value="Genomic_DNA"/>
</dbReference>
<evidence type="ECO:0000313" key="5">
    <source>
        <dbReference type="Proteomes" id="UP000051264"/>
    </source>
</evidence>
<organism evidence="4 5">
    <name type="scientific">Latilactobacillus fuchuensis DSM 14340 = JCM 11249</name>
    <dbReference type="NCBI Taxonomy" id="1423747"/>
    <lineage>
        <taxon>Bacteria</taxon>
        <taxon>Bacillati</taxon>
        <taxon>Bacillota</taxon>
        <taxon>Bacilli</taxon>
        <taxon>Lactobacillales</taxon>
        <taxon>Lactobacillaceae</taxon>
        <taxon>Latilactobacillus</taxon>
    </lineage>
</organism>
<dbReference type="SUPFAM" id="SSF53850">
    <property type="entry name" value="Periplasmic binding protein-like II"/>
    <property type="match status" value="1"/>
</dbReference>
<evidence type="ECO:0000313" key="4">
    <source>
        <dbReference type="EMBL" id="KRL61016.1"/>
    </source>
</evidence>
<dbReference type="eggNOG" id="COG3221">
    <property type="taxonomic scope" value="Bacteria"/>
</dbReference>
<evidence type="ECO:0000256" key="1">
    <source>
        <dbReference type="ARBA" id="ARBA00007162"/>
    </source>
</evidence>
<dbReference type="PANTHER" id="PTHR35841">
    <property type="entry name" value="PHOSPHONATES-BINDING PERIPLASMIC PROTEIN"/>
    <property type="match status" value="1"/>
</dbReference>
<dbReference type="RefSeq" id="WP_025083462.1">
    <property type="nucleotide sequence ID" value="NZ_AZEX01000027.1"/>
</dbReference>
<accession>A0A0R1S4M9</accession>
<comment type="caution">
    <text evidence="4">The sequence shown here is derived from an EMBL/GenBank/DDBJ whole genome shotgun (WGS) entry which is preliminary data.</text>
</comment>
<sequence>MKKKTILTSLFCLLALSAVLIGCAKKNDQSTSQKTLTMVFYPNESAKNFNASRAEIQHQIEKATGKKVKIQTTTDYNVAIEAITSGKAQLAFMGPEGYVQANNRNKAVQPLVALSGASGTLKDASYRSYFMVPKDKAADYQKDGQYSIDNIKGKKISFVSVSSTSGYMIPVATIKQQFKLKSTDELSQSGHFFKSVLFGNSHQGSAVNLFKGDADVAVFDDIDTSAYIDVEQGSWSKVGSTFKVKANATAPFTDVRGLESVSIAVNPVQNGPFVANTKALSAADQKKITAAFTSKEMTANTKILSPVNAKVPAIWKKESTKTKLLKVTDDWYKPTHQLVQDN</sequence>
<reference evidence="4 5" key="1">
    <citation type="journal article" date="2015" name="Genome Announc.">
        <title>Expanding the biotechnology potential of lactobacilli through comparative genomics of 213 strains and associated genera.</title>
        <authorList>
            <person name="Sun Z."/>
            <person name="Harris H.M."/>
            <person name="McCann A."/>
            <person name="Guo C."/>
            <person name="Argimon S."/>
            <person name="Zhang W."/>
            <person name="Yang X."/>
            <person name="Jeffery I.B."/>
            <person name="Cooney J.C."/>
            <person name="Kagawa T.F."/>
            <person name="Liu W."/>
            <person name="Song Y."/>
            <person name="Salvetti E."/>
            <person name="Wrobel A."/>
            <person name="Rasinkangas P."/>
            <person name="Parkhill J."/>
            <person name="Rea M.C."/>
            <person name="O'Sullivan O."/>
            <person name="Ritari J."/>
            <person name="Douillard F.P."/>
            <person name="Paul Ross R."/>
            <person name="Yang R."/>
            <person name="Briner A.E."/>
            <person name="Felis G.E."/>
            <person name="de Vos W.M."/>
            <person name="Barrangou R."/>
            <person name="Klaenhammer T.R."/>
            <person name="Caufield P.W."/>
            <person name="Cui Y."/>
            <person name="Zhang H."/>
            <person name="O'Toole P.W."/>
        </authorList>
    </citation>
    <scope>NUCLEOTIDE SEQUENCE [LARGE SCALE GENOMIC DNA]</scope>
    <source>
        <strain evidence="4 5">DSM 14340</strain>
    </source>
</reference>
<dbReference type="InterPro" id="IPR005770">
    <property type="entry name" value="PhnD"/>
</dbReference>
<evidence type="ECO:0000256" key="3">
    <source>
        <dbReference type="SAM" id="SignalP"/>
    </source>
</evidence>
<dbReference type="NCBIfam" id="TIGR01098">
    <property type="entry name" value="3A0109s03R"/>
    <property type="match status" value="1"/>
</dbReference>
<dbReference type="Gene3D" id="3.40.190.10">
    <property type="entry name" value="Periplasmic binding protein-like II"/>
    <property type="match status" value="2"/>
</dbReference>
<dbReference type="AlphaFoldDB" id="A0A0R1S4M9"/>
<protein>
    <submittedName>
        <fullName evidence="4">Phosphonate ABC superfamily ATP binding cassette transporter, binding protein</fullName>
    </submittedName>
</protein>
<keyword evidence="2 3" id="KW-0732">Signal</keyword>
<feature type="signal peptide" evidence="3">
    <location>
        <begin position="1"/>
        <end position="24"/>
    </location>
</feature>
<dbReference type="Pfam" id="PF12974">
    <property type="entry name" value="Phosphonate-bd"/>
    <property type="match status" value="1"/>
</dbReference>
<dbReference type="GO" id="GO:0055085">
    <property type="term" value="P:transmembrane transport"/>
    <property type="evidence" value="ECO:0007669"/>
    <property type="project" value="InterPro"/>
</dbReference>
<dbReference type="GO" id="GO:0043190">
    <property type="term" value="C:ATP-binding cassette (ABC) transporter complex"/>
    <property type="evidence" value="ECO:0007669"/>
    <property type="project" value="InterPro"/>
</dbReference>
<feature type="chain" id="PRO_5006410318" evidence="3">
    <location>
        <begin position="25"/>
        <end position="342"/>
    </location>
</feature>
<dbReference type="OrthoDB" id="1792890at2"/>
<dbReference type="STRING" id="1423747.FC69_GL001030"/>
<dbReference type="PANTHER" id="PTHR35841:SF1">
    <property type="entry name" value="PHOSPHONATES-BINDING PERIPLASMIC PROTEIN"/>
    <property type="match status" value="1"/>
</dbReference>
<evidence type="ECO:0000256" key="2">
    <source>
        <dbReference type="ARBA" id="ARBA00022729"/>
    </source>
</evidence>